<proteinExistence type="predicted"/>
<accession>A0A4Y2AT81</accession>
<dbReference type="AlphaFoldDB" id="A0A4Y2AT81"/>
<protein>
    <submittedName>
        <fullName evidence="1">Uncharacterized protein</fullName>
    </submittedName>
</protein>
<keyword evidence="2" id="KW-1185">Reference proteome</keyword>
<comment type="caution">
    <text evidence="1">The sequence shown here is derived from an EMBL/GenBank/DDBJ whole genome shotgun (WGS) entry which is preliminary data.</text>
</comment>
<evidence type="ECO:0000313" key="2">
    <source>
        <dbReference type="Proteomes" id="UP000499080"/>
    </source>
</evidence>
<reference evidence="1 2" key="1">
    <citation type="journal article" date="2019" name="Sci. Rep.">
        <title>Orb-weaving spider Araneus ventricosus genome elucidates the spidroin gene catalogue.</title>
        <authorList>
            <person name="Kono N."/>
            <person name="Nakamura H."/>
            <person name="Ohtoshi R."/>
            <person name="Moran D.A.P."/>
            <person name="Shinohara A."/>
            <person name="Yoshida Y."/>
            <person name="Fujiwara M."/>
            <person name="Mori M."/>
            <person name="Tomita M."/>
            <person name="Arakawa K."/>
        </authorList>
    </citation>
    <scope>NUCLEOTIDE SEQUENCE [LARGE SCALE GENOMIC DNA]</scope>
</reference>
<organism evidence="1 2">
    <name type="scientific">Araneus ventricosus</name>
    <name type="common">Orbweaver spider</name>
    <name type="synonym">Epeira ventricosa</name>
    <dbReference type="NCBI Taxonomy" id="182803"/>
    <lineage>
        <taxon>Eukaryota</taxon>
        <taxon>Metazoa</taxon>
        <taxon>Ecdysozoa</taxon>
        <taxon>Arthropoda</taxon>
        <taxon>Chelicerata</taxon>
        <taxon>Arachnida</taxon>
        <taxon>Araneae</taxon>
        <taxon>Araneomorphae</taxon>
        <taxon>Entelegynae</taxon>
        <taxon>Araneoidea</taxon>
        <taxon>Araneidae</taxon>
        <taxon>Araneus</taxon>
    </lineage>
</organism>
<sequence>MTRTAPEPTPFPKLLLHTRGKTFVTERFNVHQTRLNGGSLVGSCFKPGTLEPRRRNLILRQPGSTGAAAMKFVLICNQRVNRCTQLSYSFISLVVVDLKSPGEKR</sequence>
<evidence type="ECO:0000313" key="1">
    <source>
        <dbReference type="EMBL" id="GBL83221.1"/>
    </source>
</evidence>
<gene>
    <name evidence="1" type="ORF">AVEN_165414_1</name>
</gene>
<name>A0A4Y2AT81_ARAVE</name>
<dbReference type="EMBL" id="BGPR01000031">
    <property type="protein sequence ID" value="GBL83221.1"/>
    <property type="molecule type" value="Genomic_DNA"/>
</dbReference>
<dbReference type="Proteomes" id="UP000499080">
    <property type="component" value="Unassembled WGS sequence"/>
</dbReference>